<dbReference type="PANTHER" id="PTHR41795">
    <property type="entry name" value="EXOPOLYSACCHARIDE SYNTHESIS PROTEIN"/>
    <property type="match status" value="1"/>
</dbReference>
<evidence type="ECO:0000313" key="2">
    <source>
        <dbReference type="EMBL" id="GHE87779.1"/>
    </source>
</evidence>
<protein>
    <submittedName>
        <fullName evidence="2">Exopolysaccharide biosynthesis protein ExoD</fullName>
    </submittedName>
</protein>
<name>A0ABQ3INU7_9RHOB</name>
<dbReference type="EMBL" id="BNCH01000001">
    <property type="protein sequence ID" value="GHE87779.1"/>
    <property type="molecule type" value="Genomic_DNA"/>
</dbReference>
<dbReference type="InterPro" id="IPR010331">
    <property type="entry name" value="ExoD"/>
</dbReference>
<keyword evidence="3" id="KW-1185">Reference proteome</keyword>
<reference evidence="3" key="1">
    <citation type="journal article" date="2019" name="Int. J. Syst. Evol. Microbiol.">
        <title>The Global Catalogue of Microorganisms (GCM) 10K type strain sequencing project: providing services to taxonomists for standard genome sequencing and annotation.</title>
        <authorList>
            <consortium name="The Broad Institute Genomics Platform"/>
            <consortium name="The Broad Institute Genome Sequencing Center for Infectious Disease"/>
            <person name="Wu L."/>
            <person name="Ma J."/>
        </authorList>
    </citation>
    <scope>NUCLEOTIDE SEQUENCE [LARGE SCALE GENOMIC DNA]</scope>
    <source>
        <strain evidence="3">KCTC 42443</strain>
    </source>
</reference>
<keyword evidence="1" id="KW-0812">Transmembrane</keyword>
<proteinExistence type="predicted"/>
<feature type="transmembrane region" description="Helical" evidence="1">
    <location>
        <begin position="182"/>
        <end position="202"/>
    </location>
</feature>
<dbReference type="RefSeq" id="WP_191284859.1">
    <property type="nucleotide sequence ID" value="NZ_BNCH01000001.1"/>
</dbReference>
<comment type="caution">
    <text evidence="2">The sequence shown here is derived from an EMBL/GenBank/DDBJ whole genome shotgun (WGS) entry which is preliminary data.</text>
</comment>
<evidence type="ECO:0000313" key="3">
    <source>
        <dbReference type="Proteomes" id="UP000609802"/>
    </source>
</evidence>
<sequence length="203" mass="21974">MTDDQHTDPDPDNQIAEIVDTIHDMRGPGEATVGALIEQMGVASFTPILLFVSLVIVTPLSGVPGLSSVCGLLIAMVSAQLLLGRDRLWLPDFILRRQMPRRKLNTALSQVEKPLSWVQEVTTRRLSFLTRPPFSYLLYSICLLCGAAMPFLELVPMSSSLLASVVALLSISLISRDGLFALLGLTALATTAALLLAVSQLLF</sequence>
<evidence type="ECO:0000256" key="1">
    <source>
        <dbReference type="SAM" id="Phobius"/>
    </source>
</evidence>
<feature type="transmembrane region" description="Helical" evidence="1">
    <location>
        <begin position="63"/>
        <end position="83"/>
    </location>
</feature>
<dbReference type="Pfam" id="PF06055">
    <property type="entry name" value="ExoD"/>
    <property type="match status" value="1"/>
</dbReference>
<feature type="transmembrane region" description="Helical" evidence="1">
    <location>
        <begin position="158"/>
        <end position="175"/>
    </location>
</feature>
<keyword evidence="1" id="KW-0472">Membrane</keyword>
<gene>
    <name evidence="2" type="ORF">GCM10016455_04680</name>
</gene>
<dbReference type="PANTHER" id="PTHR41795:SF1">
    <property type="entry name" value="EXOPOLYSACCHARIDE SYNTHESIS PROTEIN"/>
    <property type="match status" value="1"/>
</dbReference>
<accession>A0ABQ3INU7</accession>
<dbReference type="Proteomes" id="UP000609802">
    <property type="component" value="Unassembled WGS sequence"/>
</dbReference>
<dbReference type="PIRSF" id="PIRSF033239">
    <property type="entry name" value="ExoD"/>
    <property type="match status" value="1"/>
</dbReference>
<feature type="transmembrane region" description="Helical" evidence="1">
    <location>
        <begin position="35"/>
        <end position="57"/>
    </location>
</feature>
<organism evidence="2 3">
    <name type="scientific">Aliiroseovarius zhejiangensis</name>
    <dbReference type="NCBI Taxonomy" id="1632025"/>
    <lineage>
        <taxon>Bacteria</taxon>
        <taxon>Pseudomonadati</taxon>
        <taxon>Pseudomonadota</taxon>
        <taxon>Alphaproteobacteria</taxon>
        <taxon>Rhodobacterales</taxon>
        <taxon>Paracoccaceae</taxon>
        <taxon>Aliiroseovarius</taxon>
    </lineage>
</organism>
<keyword evidence="1" id="KW-1133">Transmembrane helix</keyword>